<feature type="non-terminal residue" evidence="1">
    <location>
        <position position="1"/>
    </location>
</feature>
<evidence type="ECO:0000313" key="1">
    <source>
        <dbReference type="EMBL" id="CAG8599184.1"/>
    </source>
</evidence>
<accession>A0A9N9CES6</accession>
<dbReference type="EMBL" id="CAJVPS010004102">
    <property type="protein sequence ID" value="CAG8599184.1"/>
    <property type="molecule type" value="Genomic_DNA"/>
</dbReference>
<protein>
    <submittedName>
        <fullName evidence="1">8742_t:CDS:1</fullName>
    </submittedName>
</protein>
<comment type="caution">
    <text evidence="1">The sequence shown here is derived from an EMBL/GenBank/DDBJ whole genome shotgun (WGS) entry which is preliminary data.</text>
</comment>
<reference evidence="1" key="1">
    <citation type="submission" date="2021-06" db="EMBL/GenBank/DDBJ databases">
        <authorList>
            <person name="Kallberg Y."/>
            <person name="Tangrot J."/>
            <person name="Rosling A."/>
        </authorList>
    </citation>
    <scope>NUCLEOTIDE SEQUENCE</scope>
    <source>
        <strain evidence="1">FL130A</strain>
    </source>
</reference>
<name>A0A9N9CES6_9GLOM</name>
<dbReference type="AlphaFoldDB" id="A0A9N9CES6"/>
<dbReference type="Proteomes" id="UP000789508">
    <property type="component" value="Unassembled WGS sequence"/>
</dbReference>
<organism evidence="1 2">
    <name type="scientific">Ambispora leptoticha</name>
    <dbReference type="NCBI Taxonomy" id="144679"/>
    <lineage>
        <taxon>Eukaryota</taxon>
        <taxon>Fungi</taxon>
        <taxon>Fungi incertae sedis</taxon>
        <taxon>Mucoromycota</taxon>
        <taxon>Glomeromycotina</taxon>
        <taxon>Glomeromycetes</taxon>
        <taxon>Archaeosporales</taxon>
        <taxon>Ambisporaceae</taxon>
        <taxon>Ambispora</taxon>
    </lineage>
</organism>
<sequence length="98" mass="11020">VSKRKCMSLAFLGEIQLIDGLVLTSGRYNTLTFNMQKTMLILLCSTSSMVAGKSRRPRNSDKYASKAFFPLNTVLVRFLPGTNTCHNSKPNQNRTFEL</sequence>
<evidence type="ECO:0000313" key="2">
    <source>
        <dbReference type="Proteomes" id="UP000789508"/>
    </source>
</evidence>
<gene>
    <name evidence="1" type="ORF">ALEPTO_LOCUS8061</name>
</gene>
<keyword evidence="2" id="KW-1185">Reference proteome</keyword>
<proteinExistence type="predicted"/>